<keyword evidence="3" id="KW-1185">Reference proteome</keyword>
<dbReference type="Proteomes" id="UP000001826">
    <property type="component" value="Chromosome"/>
</dbReference>
<sequence>MESVYTFTLSLFGCLDVTSVVGPRLMKDYGKNLAGESFLNRCWNPGCSSTARRGVQVGGSGRRARGVVSSDPPQGRSRGRRARSRLPTNQNGIDHPRHFSEVARELRGESLALKRRTPFDFEFDVLECRG</sequence>
<dbReference type="InParanoid" id="Q8TYJ6"/>
<reference evidence="2 3" key="1">
    <citation type="journal article" date="2002" name="Proc. Natl. Acad. Sci. U.S.A.">
        <title>The complete genome of hyperthermophile Methanopyrus kandleri AV19 and monophyly of archaeal methanogens.</title>
        <authorList>
            <person name="Slesarev A.I."/>
            <person name="Mezhevaya K.V."/>
            <person name="Makarova K.S."/>
            <person name="Polushin N.N."/>
            <person name="Shcherbinina O.V."/>
            <person name="Shakhova V.V."/>
            <person name="Belova G.I."/>
            <person name="Aravind L."/>
            <person name="Natale D.A."/>
            <person name="Rogozin I.B."/>
            <person name="Tatusov R.L."/>
            <person name="Wolf Y.I."/>
            <person name="Stetter K.O."/>
            <person name="Malykh A.G."/>
            <person name="Koonin E.V."/>
            <person name="Kozyavkin S.A."/>
        </authorList>
    </citation>
    <scope>NUCLEOTIDE SEQUENCE [LARGE SCALE GENOMIC DNA]</scope>
    <source>
        <strain evidence="3">AV19 / DSM 6324 / JCM 9639 / NBRC 100938</strain>
    </source>
</reference>
<accession>Q8TYJ6</accession>
<protein>
    <submittedName>
        <fullName evidence="2">Predicted RNA-binding protein containing PIN domain, a</fullName>
    </submittedName>
</protein>
<dbReference type="AlphaFoldDB" id="Q8TYJ6"/>
<proteinExistence type="predicted"/>
<dbReference type="PaxDb" id="190192-MK0301"/>
<feature type="region of interest" description="Disordered" evidence="1">
    <location>
        <begin position="52"/>
        <end position="97"/>
    </location>
</feature>
<dbReference type="EnsemblBacteria" id="AAM01518">
    <property type="protein sequence ID" value="AAM01518"/>
    <property type="gene ID" value="MK0301"/>
</dbReference>
<gene>
    <name evidence="2" type="ordered locus">MK0301</name>
</gene>
<dbReference type="HOGENOM" id="CLU_1933263_0_0_2"/>
<evidence type="ECO:0000256" key="1">
    <source>
        <dbReference type="SAM" id="MobiDB-lite"/>
    </source>
</evidence>
<dbReference type="KEGG" id="mka:MK0301"/>
<name>Q8TYJ6_METKA</name>
<organism evidence="2 3">
    <name type="scientific">Methanopyrus kandleri (strain AV19 / DSM 6324 / JCM 9639 / NBRC 100938)</name>
    <dbReference type="NCBI Taxonomy" id="190192"/>
    <lineage>
        <taxon>Archaea</taxon>
        <taxon>Methanobacteriati</taxon>
        <taxon>Methanobacteriota</taxon>
        <taxon>Methanomada group</taxon>
        <taxon>Methanopyri</taxon>
        <taxon>Methanopyrales</taxon>
        <taxon>Methanopyraceae</taxon>
        <taxon>Methanopyrus</taxon>
    </lineage>
</organism>
<evidence type="ECO:0000313" key="3">
    <source>
        <dbReference type="Proteomes" id="UP000001826"/>
    </source>
</evidence>
<evidence type="ECO:0000313" key="2">
    <source>
        <dbReference type="EMBL" id="AAM01518.1"/>
    </source>
</evidence>
<dbReference type="EMBL" id="AE009439">
    <property type="protein sequence ID" value="AAM01518.1"/>
    <property type="molecule type" value="Genomic_DNA"/>
</dbReference>